<dbReference type="SUPFAM" id="SSF48371">
    <property type="entry name" value="ARM repeat"/>
    <property type="match status" value="1"/>
</dbReference>
<feature type="region of interest" description="Disordered" evidence="1">
    <location>
        <begin position="1"/>
        <end position="24"/>
    </location>
</feature>
<evidence type="ECO:0000313" key="3">
    <source>
        <dbReference type="Proteomes" id="UP000601435"/>
    </source>
</evidence>
<feature type="compositionally biased region" description="Polar residues" evidence="1">
    <location>
        <begin position="232"/>
        <end position="241"/>
    </location>
</feature>
<feature type="non-terminal residue" evidence="2">
    <location>
        <position position="1"/>
    </location>
</feature>
<evidence type="ECO:0000256" key="1">
    <source>
        <dbReference type="SAM" id="MobiDB-lite"/>
    </source>
</evidence>
<sequence>RHAERLSGVKSDIAGTATPQRSGASNGMKHIVLNCANIGCTYGENILKRTKPGQSKFDWKGVEDACQYYEGAGFTVHAIIGQRLLSQVGGRDKISRKLESALVVIPSRDGLPDIDDYSTILEAYKWKCSYVDNDNYREWGARMKGRPEVARWYGENKRQLHIPYYFDRFGHFTPLDGAAPGTAEPSRKDPTWNLPAAAASHPAQERQALSSSPSGSSQTVTAGKAAPASLGPGSQQAQEARSQGEKRGVEEAPAGSEPAAKRPRGELEVIQLGKEIIAPPTSNLKWKAVVPVRVWQRPQVGGFQECLRTLEPGAIFRQIAQQPREGEPRWLALHPRGWVEAPDPLKKGKGDQMIRIGPQGPHCDVKCLERMLRAVIRLSFGGERFDSPMLQMAQQMFNGLLDGSLAKIFSFLPLGELSPAAMKVRIAEGIKHGFCQSRYPWMRKLALEALAVMEPEDLELHSDVVAGRLQDTDDDVCFEAIRTLKRLKPDVLEKHAAVLSRLLADEDWNVRLAALSTLSRLEPLQLSRYSQALKDRCTDDVHQVSELAGKVWERFMQDLPRLVVTCSATPSCLQPGTLSISCISMAGNDMADLSMTESASCKELRELLAERLQVPVVQLKLLTAGAAPKELVDDLSVGEPLQLFHSEITSLQLRLSTDCSVANAVVNIREPGPIYEAQALVSFPLYVAVL</sequence>
<organism evidence="2 3">
    <name type="scientific">Symbiodinium necroappetens</name>
    <dbReference type="NCBI Taxonomy" id="1628268"/>
    <lineage>
        <taxon>Eukaryota</taxon>
        <taxon>Sar</taxon>
        <taxon>Alveolata</taxon>
        <taxon>Dinophyceae</taxon>
        <taxon>Suessiales</taxon>
        <taxon>Symbiodiniaceae</taxon>
        <taxon>Symbiodinium</taxon>
    </lineage>
</organism>
<name>A0A813BR44_9DINO</name>
<dbReference type="Gene3D" id="1.25.10.10">
    <property type="entry name" value="Leucine-rich Repeat Variant"/>
    <property type="match status" value="1"/>
</dbReference>
<accession>A0A813BR44</accession>
<dbReference type="Gene3D" id="3.40.50.11980">
    <property type="match status" value="1"/>
</dbReference>
<dbReference type="AlphaFoldDB" id="A0A813BR44"/>
<dbReference type="InterPro" id="IPR011989">
    <property type="entry name" value="ARM-like"/>
</dbReference>
<feature type="region of interest" description="Disordered" evidence="1">
    <location>
        <begin position="177"/>
        <end position="265"/>
    </location>
</feature>
<dbReference type="EMBL" id="CAJNJA010073531">
    <property type="protein sequence ID" value="CAE7909992.1"/>
    <property type="molecule type" value="Genomic_DNA"/>
</dbReference>
<comment type="caution">
    <text evidence="2">The sequence shown here is derived from an EMBL/GenBank/DDBJ whole genome shotgun (WGS) entry which is preliminary data.</text>
</comment>
<evidence type="ECO:0000313" key="2">
    <source>
        <dbReference type="EMBL" id="CAE7909992.1"/>
    </source>
</evidence>
<dbReference type="Proteomes" id="UP000601435">
    <property type="component" value="Unassembled WGS sequence"/>
</dbReference>
<dbReference type="OrthoDB" id="441513at2759"/>
<gene>
    <name evidence="2" type="ORF">SNEC2469_LOCUS30946</name>
</gene>
<keyword evidence="3" id="KW-1185">Reference proteome</keyword>
<dbReference type="InterPro" id="IPR016024">
    <property type="entry name" value="ARM-type_fold"/>
</dbReference>
<dbReference type="Pfam" id="PF13646">
    <property type="entry name" value="HEAT_2"/>
    <property type="match status" value="1"/>
</dbReference>
<proteinExistence type="predicted"/>
<reference evidence="2" key="1">
    <citation type="submission" date="2021-02" db="EMBL/GenBank/DDBJ databases">
        <authorList>
            <person name="Dougan E. K."/>
            <person name="Rhodes N."/>
            <person name="Thang M."/>
            <person name="Chan C."/>
        </authorList>
    </citation>
    <scope>NUCLEOTIDE SEQUENCE</scope>
</reference>
<protein>
    <submittedName>
        <fullName evidence="2">Uncharacterized protein</fullName>
    </submittedName>
</protein>